<dbReference type="EMBL" id="HBNR01022658">
    <property type="protein sequence ID" value="CAE4575515.1"/>
    <property type="molecule type" value="Transcribed_RNA"/>
</dbReference>
<gene>
    <name evidence="2" type="ORF">AMON00008_LOCUS15135</name>
</gene>
<accession>A0A7S4Q879</accession>
<dbReference type="AlphaFoldDB" id="A0A7S4Q879"/>
<name>A0A7S4Q879_9DINO</name>
<protein>
    <submittedName>
        <fullName evidence="2">Uncharacterized protein</fullName>
    </submittedName>
</protein>
<evidence type="ECO:0000313" key="2">
    <source>
        <dbReference type="EMBL" id="CAE4575515.1"/>
    </source>
</evidence>
<proteinExistence type="predicted"/>
<sequence length="117" mass="13151">MSSILATKEGQSPIQVKMPDGTTEDVHVDWNLGPIRSQPYSGVKVYYWNYATVKDHWTNYEKEWSAMSTTEKECAIYTTAKINKVLRERNMPKPPPSSGPKKGRGHRVGGALIRISA</sequence>
<reference evidence="2" key="1">
    <citation type="submission" date="2021-01" db="EMBL/GenBank/DDBJ databases">
        <authorList>
            <person name="Corre E."/>
            <person name="Pelletier E."/>
            <person name="Niang G."/>
            <person name="Scheremetjew M."/>
            <person name="Finn R."/>
            <person name="Kale V."/>
            <person name="Holt S."/>
            <person name="Cochrane G."/>
            <person name="Meng A."/>
            <person name="Brown T."/>
            <person name="Cohen L."/>
        </authorList>
    </citation>
    <scope>NUCLEOTIDE SEQUENCE</scope>
    <source>
        <strain evidence="2">CCMP3105</strain>
    </source>
</reference>
<feature type="region of interest" description="Disordered" evidence="1">
    <location>
        <begin position="87"/>
        <end position="110"/>
    </location>
</feature>
<evidence type="ECO:0000256" key="1">
    <source>
        <dbReference type="SAM" id="MobiDB-lite"/>
    </source>
</evidence>
<organism evidence="2">
    <name type="scientific">Alexandrium monilatum</name>
    <dbReference type="NCBI Taxonomy" id="311494"/>
    <lineage>
        <taxon>Eukaryota</taxon>
        <taxon>Sar</taxon>
        <taxon>Alveolata</taxon>
        <taxon>Dinophyceae</taxon>
        <taxon>Gonyaulacales</taxon>
        <taxon>Pyrocystaceae</taxon>
        <taxon>Alexandrium</taxon>
    </lineage>
</organism>
<feature type="region of interest" description="Disordered" evidence="1">
    <location>
        <begin position="1"/>
        <end position="21"/>
    </location>
</feature>
<feature type="compositionally biased region" description="Polar residues" evidence="1">
    <location>
        <begin position="1"/>
        <end position="14"/>
    </location>
</feature>